<reference evidence="1 2" key="2">
    <citation type="submission" date="2024-01" db="EMBL/GenBank/DDBJ databases">
        <authorList>
            <person name="Xie X."/>
        </authorList>
    </citation>
    <scope>NUCLEOTIDE SEQUENCE [LARGE SCALE GENOMIC DNA]</scope>
    <source>
        <strain evidence="1">SCUT-1</strain>
    </source>
</reference>
<organism evidence="1 2">
    <name type="scientific">Candidatus Thiothrix phosphatis</name>
    <dbReference type="NCBI Taxonomy" id="3112415"/>
    <lineage>
        <taxon>Bacteria</taxon>
        <taxon>Pseudomonadati</taxon>
        <taxon>Pseudomonadota</taxon>
        <taxon>Gammaproteobacteria</taxon>
        <taxon>Thiotrichales</taxon>
        <taxon>Thiotrichaceae</taxon>
        <taxon>Thiothrix</taxon>
    </lineage>
</organism>
<protein>
    <submittedName>
        <fullName evidence="1">Uncharacterized protein</fullName>
    </submittedName>
</protein>
<name>A0ABU6CWC5_9GAMM</name>
<evidence type="ECO:0000313" key="2">
    <source>
        <dbReference type="Proteomes" id="UP001308005"/>
    </source>
</evidence>
<dbReference type="RefSeq" id="WP_324693672.1">
    <property type="nucleotide sequence ID" value="NZ_JAYMYJ010000043.1"/>
</dbReference>
<dbReference type="PROSITE" id="PS51257">
    <property type="entry name" value="PROKAR_LIPOPROTEIN"/>
    <property type="match status" value="1"/>
</dbReference>
<proteinExistence type="predicted"/>
<accession>A0ABU6CWC5</accession>
<dbReference type="EMBL" id="JAYMYJ010000043">
    <property type="protein sequence ID" value="MEB4590373.1"/>
    <property type="molecule type" value="Genomic_DNA"/>
</dbReference>
<reference evidence="2" key="1">
    <citation type="submission" date="2023-07" db="EMBL/GenBank/DDBJ databases">
        <title>The carbon used by Thiothrix.</title>
        <authorList>
            <person name="Chen L."/>
        </authorList>
    </citation>
    <scope>NUCLEOTIDE SEQUENCE [LARGE SCALE GENOMIC DNA]</scope>
</reference>
<keyword evidence="2" id="KW-1185">Reference proteome</keyword>
<dbReference type="Proteomes" id="UP001308005">
    <property type="component" value="Unassembled WGS sequence"/>
</dbReference>
<evidence type="ECO:0000313" key="1">
    <source>
        <dbReference type="EMBL" id="MEB4590373.1"/>
    </source>
</evidence>
<sequence>MKYAVMGGLLALLLGIAGCDQSPQHPDDLPWQISVTPEGRPQVFHLEIGKSTLREVIEHLHSFPEIAVFAHESGKRTLEAYFGSQRVGLFEAKIIAELQTDDATLNKFQTGAVKREGMASGQWKYPLSEADVKAADALPVHKLVYMPSVNYDPDIVTARFGQPAERLPSQKEGVELWFYPQKGLAILMNNDGGEILYYTDPQHYAALKQELLEAKPKNAN</sequence>
<gene>
    <name evidence="1" type="ORF">VSS37_05230</name>
</gene>
<comment type="caution">
    <text evidence="1">The sequence shown here is derived from an EMBL/GenBank/DDBJ whole genome shotgun (WGS) entry which is preliminary data.</text>
</comment>